<gene>
    <name evidence="5" type="ORF">CEG18_07390</name>
</gene>
<accession>A0A246FF66</accession>
<feature type="region of interest" description="Disordered" evidence="3">
    <location>
        <begin position="216"/>
        <end position="238"/>
    </location>
</feature>
<dbReference type="PROSITE" id="PS50977">
    <property type="entry name" value="HTH_TETR_2"/>
    <property type="match status" value="1"/>
</dbReference>
<reference evidence="5 6" key="1">
    <citation type="submission" date="2017-06" db="EMBL/GenBank/DDBJ databases">
        <title>Draft genome of Pseudomonas nitroreducens DF05.</title>
        <authorList>
            <person name="Iyer R."/>
        </authorList>
    </citation>
    <scope>NUCLEOTIDE SEQUENCE [LARGE SCALE GENOMIC DNA]</scope>
    <source>
        <strain evidence="5 6">DF05</strain>
    </source>
</reference>
<feature type="DNA-binding region" description="H-T-H motif" evidence="2">
    <location>
        <begin position="27"/>
        <end position="46"/>
    </location>
</feature>
<dbReference type="InterPro" id="IPR050109">
    <property type="entry name" value="HTH-type_TetR-like_transc_reg"/>
</dbReference>
<dbReference type="eggNOG" id="COG1309">
    <property type="taxonomic scope" value="Bacteria"/>
</dbReference>
<evidence type="ECO:0000256" key="2">
    <source>
        <dbReference type="PROSITE-ProRule" id="PRU00335"/>
    </source>
</evidence>
<name>A0A246FF66_PSENT</name>
<dbReference type="RefSeq" id="WP_088416908.1">
    <property type="nucleotide sequence ID" value="NZ_NJBA01000002.1"/>
</dbReference>
<organism evidence="5 6">
    <name type="scientific">Pseudomonas nitroreducens</name>
    <dbReference type="NCBI Taxonomy" id="46680"/>
    <lineage>
        <taxon>Bacteria</taxon>
        <taxon>Pseudomonadati</taxon>
        <taxon>Pseudomonadota</taxon>
        <taxon>Gammaproteobacteria</taxon>
        <taxon>Pseudomonadales</taxon>
        <taxon>Pseudomonadaceae</taxon>
        <taxon>Pseudomonas</taxon>
    </lineage>
</organism>
<dbReference type="PRINTS" id="PR00455">
    <property type="entry name" value="HTHTETR"/>
</dbReference>
<dbReference type="PANTHER" id="PTHR30055:SF235">
    <property type="entry name" value="TRANSCRIPTIONAL REGULATORY PROTEIN"/>
    <property type="match status" value="1"/>
</dbReference>
<dbReference type="InterPro" id="IPR001647">
    <property type="entry name" value="HTH_TetR"/>
</dbReference>
<dbReference type="InterPro" id="IPR009057">
    <property type="entry name" value="Homeodomain-like_sf"/>
</dbReference>
<evidence type="ECO:0000313" key="5">
    <source>
        <dbReference type="EMBL" id="OWP52070.1"/>
    </source>
</evidence>
<dbReference type="GO" id="GO:0000976">
    <property type="term" value="F:transcription cis-regulatory region binding"/>
    <property type="evidence" value="ECO:0007669"/>
    <property type="project" value="TreeGrafter"/>
</dbReference>
<feature type="compositionally biased region" description="Polar residues" evidence="3">
    <location>
        <begin position="228"/>
        <end position="238"/>
    </location>
</feature>
<evidence type="ECO:0000256" key="3">
    <source>
        <dbReference type="SAM" id="MobiDB-lite"/>
    </source>
</evidence>
<dbReference type="InterPro" id="IPR041586">
    <property type="entry name" value="PsrA_TetR_C"/>
</dbReference>
<dbReference type="Pfam" id="PF00440">
    <property type="entry name" value="TetR_N"/>
    <property type="match status" value="1"/>
</dbReference>
<dbReference type="Gene3D" id="1.10.357.10">
    <property type="entry name" value="Tetracycline Repressor, domain 2"/>
    <property type="match status" value="1"/>
</dbReference>
<evidence type="ECO:0000259" key="4">
    <source>
        <dbReference type="PROSITE" id="PS50977"/>
    </source>
</evidence>
<dbReference type="InterPro" id="IPR023772">
    <property type="entry name" value="DNA-bd_HTH_TetR-type_CS"/>
</dbReference>
<dbReference type="SUPFAM" id="SSF46689">
    <property type="entry name" value="Homeodomain-like"/>
    <property type="match status" value="1"/>
</dbReference>
<dbReference type="STRING" id="46680.GCA_000807755_02388"/>
<evidence type="ECO:0000256" key="1">
    <source>
        <dbReference type="ARBA" id="ARBA00023125"/>
    </source>
</evidence>
<dbReference type="PROSITE" id="PS01081">
    <property type="entry name" value="HTH_TETR_1"/>
    <property type="match status" value="1"/>
</dbReference>
<dbReference type="SUPFAM" id="SSF48498">
    <property type="entry name" value="Tetracyclin repressor-like, C-terminal domain"/>
    <property type="match status" value="1"/>
</dbReference>
<evidence type="ECO:0000313" key="6">
    <source>
        <dbReference type="Proteomes" id="UP000198145"/>
    </source>
</evidence>
<protein>
    <submittedName>
        <fullName evidence="5">TetR family transcriptional regulator</fullName>
    </submittedName>
</protein>
<feature type="domain" description="HTH tetR-type" evidence="4">
    <location>
        <begin position="4"/>
        <end position="64"/>
    </location>
</feature>
<dbReference type="AlphaFoldDB" id="A0A246FF66"/>
<keyword evidence="1 2" id="KW-0238">DNA-binding</keyword>
<dbReference type="Proteomes" id="UP000198145">
    <property type="component" value="Unassembled WGS sequence"/>
</dbReference>
<proteinExistence type="predicted"/>
<dbReference type="EMBL" id="NJBA01000002">
    <property type="protein sequence ID" value="OWP52070.1"/>
    <property type="molecule type" value="Genomic_DNA"/>
</dbReference>
<dbReference type="PANTHER" id="PTHR30055">
    <property type="entry name" value="HTH-TYPE TRANSCRIPTIONAL REGULATOR RUTR"/>
    <property type="match status" value="1"/>
</dbReference>
<comment type="caution">
    <text evidence="5">The sequence shown here is derived from an EMBL/GenBank/DDBJ whole genome shotgun (WGS) entry which is preliminary data.</text>
</comment>
<dbReference type="InterPro" id="IPR036271">
    <property type="entry name" value="Tet_transcr_reg_TetR-rel_C_sf"/>
</dbReference>
<sequence length="238" mass="26290">MAQSETVERILDAAEQLFAEKGFAETSLRLITSKAGVNLAAVNYHFGSKKALIQAVFSRFLGPFCASLEKELDRRQAKPDAPRATLEELLELLVVQAMAVKPRSGNDLSIFMRLLGLAFSQSQGHLRKYLEEVYGKVFRRYMLLVHESAPRLPPLELFWRVHFMLGTAVFSMSGIKALRAMAENDFGVNTSIEQVMRLMVPFLAAGMRADSGVNDPSLAGAQLKPRSKSSTSQAPAKV</sequence>
<dbReference type="GO" id="GO:0003700">
    <property type="term" value="F:DNA-binding transcription factor activity"/>
    <property type="evidence" value="ECO:0007669"/>
    <property type="project" value="TreeGrafter"/>
</dbReference>
<dbReference type="Pfam" id="PF17939">
    <property type="entry name" value="TetR_C_30"/>
    <property type="match status" value="1"/>
</dbReference>